<dbReference type="AlphaFoldDB" id="A0A1T4YPF8"/>
<keyword evidence="2" id="KW-1185">Reference proteome</keyword>
<organism evidence="1 2">
    <name type="scientific">Prosthecobacter debontii</name>
    <dbReference type="NCBI Taxonomy" id="48467"/>
    <lineage>
        <taxon>Bacteria</taxon>
        <taxon>Pseudomonadati</taxon>
        <taxon>Verrucomicrobiota</taxon>
        <taxon>Verrucomicrobiia</taxon>
        <taxon>Verrucomicrobiales</taxon>
        <taxon>Verrucomicrobiaceae</taxon>
        <taxon>Prosthecobacter</taxon>
    </lineage>
</organism>
<reference evidence="2" key="1">
    <citation type="submission" date="2017-02" db="EMBL/GenBank/DDBJ databases">
        <authorList>
            <person name="Varghese N."/>
            <person name="Submissions S."/>
        </authorList>
    </citation>
    <scope>NUCLEOTIDE SEQUENCE [LARGE SCALE GENOMIC DNA]</scope>
    <source>
        <strain evidence="2">ATCC 700200</strain>
    </source>
</reference>
<dbReference type="Proteomes" id="UP000190774">
    <property type="component" value="Unassembled WGS sequence"/>
</dbReference>
<proteinExistence type="predicted"/>
<dbReference type="OrthoDB" id="9810361at2"/>
<dbReference type="RefSeq" id="WP_078814940.1">
    <property type="nucleotide sequence ID" value="NZ_FUYE01000014.1"/>
</dbReference>
<evidence type="ECO:0008006" key="3">
    <source>
        <dbReference type="Google" id="ProtNLM"/>
    </source>
</evidence>
<dbReference type="PANTHER" id="PTHR35866:SF1">
    <property type="entry name" value="YKGJ FAMILY CYSTEINE CLUSTER PROTEIN"/>
    <property type="match status" value="1"/>
</dbReference>
<dbReference type="EMBL" id="FUYE01000014">
    <property type="protein sequence ID" value="SKB03155.1"/>
    <property type="molecule type" value="Genomic_DNA"/>
</dbReference>
<name>A0A1T4YPF8_9BACT</name>
<evidence type="ECO:0000313" key="1">
    <source>
        <dbReference type="EMBL" id="SKB03155.1"/>
    </source>
</evidence>
<dbReference type="Pfam" id="PF03692">
    <property type="entry name" value="CxxCxxCC"/>
    <property type="match status" value="1"/>
</dbReference>
<evidence type="ECO:0000313" key="2">
    <source>
        <dbReference type="Proteomes" id="UP000190774"/>
    </source>
</evidence>
<sequence>MSLPALDKPKPYYQCQRCGNCCRWPGDVNVTAREVTAIAEFIGMPEEEFIRDCTRLNISRTGLSIIDKPNGECLFLEGVNVCRIQSVKPMQCSGFPNVWNFPGWQDKCEAIEVSGD</sequence>
<protein>
    <recommendedName>
        <fullName evidence="3">Zinc-or iron-chelating domain-containing protein</fullName>
    </recommendedName>
</protein>
<dbReference type="PANTHER" id="PTHR35866">
    <property type="entry name" value="PUTATIVE-RELATED"/>
    <property type="match status" value="1"/>
</dbReference>
<dbReference type="InterPro" id="IPR005358">
    <property type="entry name" value="Puta_zinc/iron-chelating_dom"/>
</dbReference>
<dbReference type="STRING" id="48467.SAMN02745166_03781"/>
<accession>A0A1T4YPF8</accession>
<gene>
    <name evidence="1" type="ORF">SAMN02745166_03781</name>
</gene>